<keyword evidence="2" id="KW-0808">Transferase</keyword>
<dbReference type="Proteomes" id="UP001415169">
    <property type="component" value="Unassembled WGS sequence"/>
</dbReference>
<comment type="caution">
    <text evidence="2">The sequence shown here is derived from an EMBL/GenBank/DDBJ whole genome shotgun (WGS) entry which is preliminary data.</text>
</comment>
<name>A0ABP7ZLN6_9MICO</name>
<keyword evidence="3" id="KW-1185">Reference proteome</keyword>
<gene>
    <name evidence="2" type="ORF">GCM10022286_23210</name>
</gene>
<dbReference type="Pfam" id="PF04230">
    <property type="entry name" value="PS_pyruv_trans"/>
    <property type="match status" value="1"/>
</dbReference>
<accession>A0ABP7ZLN6</accession>
<dbReference type="EMBL" id="BAABBV010000001">
    <property type="protein sequence ID" value="GAA4163142.1"/>
    <property type="molecule type" value="Genomic_DNA"/>
</dbReference>
<dbReference type="RefSeq" id="WP_344791947.1">
    <property type="nucleotide sequence ID" value="NZ_BAABBV010000001.1"/>
</dbReference>
<feature type="domain" description="Polysaccharide pyruvyl transferase" evidence="1">
    <location>
        <begin position="37"/>
        <end position="285"/>
    </location>
</feature>
<proteinExistence type="predicted"/>
<sequence length="327" mass="35438">MPASTVRELHELAVAQLSDALDGVEHVDLVDFPDHLNCGDAAIWLGQLAVLDRLGIGIRSAMSRRSFRMEGLSPDGAVVIQGGGNFGGLYPSHHALRLRLLEELRGRSIIQMPQSIEYPGAEQRDELRRAVAAHGAVVLLVRDQRSFDLAAADFDCEVRLVPDAALALGPMTRREPSVATAVQVRTDRESTGAAGLDGFRFDWLDAPLTESRRRLLEWHELVSRAARKSGLGALRAGEIRTARRVAGANLARAVGLLSSGRVLVTDRLHGHILATLLGIEHVVVNDRFGKIRAFWETWSSGIPCAHFADTWGDAAAALSDMATEDAA</sequence>
<reference evidence="2" key="1">
    <citation type="journal article" date="2014" name="Int. J. Syst. Evol. Microbiol.">
        <title>Complete genome of a new Firmicutes species belonging to the dominant human colonic microbiota ('Ruminococcus bicirculans') reveals two chromosomes and a selective capacity to utilize plant glucans.</title>
        <authorList>
            <consortium name="NISC Comparative Sequencing Program"/>
            <person name="Wegmann U."/>
            <person name="Louis P."/>
            <person name="Goesmann A."/>
            <person name="Henrissat B."/>
            <person name="Duncan S.H."/>
            <person name="Flint H.J."/>
        </authorList>
    </citation>
    <scope>NUCLEOTIDE SEQUENCE</scope>
    <source>
        <strain evidence="2">JCM 17590</strain>
    </source>
</reference>
<reference evidence="2" key="2">
    <citation type="submission" date="2023-12" db="EMBL/GenBank/DDBJ databases">
        <authorList>
            <person name="Sun Q."/>
            <person name="Inoue M."/>
        </authorList>
    </citation>
    <scope>NUCLEOTIDE SEQUENCE</scope>
    <source>
        <strain evidence="2">JCM 17590</strain>
    </source>
</reference>
<organism evidence="2 3">
    <name type="scientific">Gryllotalpicola daejeonensis</name>
    <dbReference type="NCBI Taxonomy" id="993087"/>
    <lineage>
        <taxon>Bacteria</taxon>
        <taxon>Bacillati</taxon>
        <taxon>Actinomycetota</taxon>
        <taxon>Actinomycetes</taxon>
        <taxon>Micrococcales</taxon>
        <taxon>Microbacteriaceae</taxon>
        <taxon>Gryllotalpicola</taxon>
    </lineage>
</organism>
<evidence type="ECO:0000313" key="3">
    <source>
        <dbReference type="Proteomes" id="UP001415169"/>
    </source>
</evidence>
<dbReference type="GO" id="GO:0016740">
    <property type="term" value="F:transferase activity"/>
    <property type="evidence" value="ECO:0007669"/>
    <property type="project" value="UniProtKB-KW"/>
</dbReference>
<evidence type="ECO:0000313" key="2">
    <source>
        <dbReference type="EMBL" id="GAA4163142.1"/>
    </source>
</evidence>
<evidence type="ECO:0000259" key="1">
    <source>
        <dbReference type="Pfam" id="PF04230"/>
    </source>
</evidence>
<dbReference type="InterPro" id="IPR007345">
    <property type="entry name" value="Polysacch_pyruvyl_Trfase"/>
</dbReference>
<protein>
    <submittedName>
        <fullName evidence="2">Polysaccharide pyruvyl transferase family protein</fullName>
    </submittedName>
</protein>